<dbReference type="PANTHER" id="PTHR43863">
    <property type="entry name" value="HYDROLASE, PUTATIVE (AFU_ORTHOLOGUE AFUA_1G03140)-RELATED"/>
    <property type="match status" value="1"/>
</dbReference>
<name>A0A948TAW2_9BACT</name>
<protein>
    <recommendedName>
        <fullName evidence="7">Alpha-xylosidase</fullName>
    </recommendedName>
</protein>
<gene>
    <name evidence="5" type="ORF">H9777_04900</name>
</gene>
<dbReference type="InterPro" id="IPR017853">
    <property type="entry name" value="GH"/>
</dbReference>
<dbReference type="SUPFAM" id="SSF74650">
    <property type="entry name" value="Galactose mutarotase-like"/>
    <property type="match status" value="1"/>
</dbReference>
<feature type="domain" description="Glycoside hydrolase family 31 N-terminal" evidence="4">
    <location>
        <begin position="29"/>
        <end position="149"/>
    </location>
</feature>
<dbReference type="EMBL" id="JAHLFW010000046">
    <property type="protein sequence ID" value="MBU3837651.1"/>
    <property type="molecule type" value="Genomic_DNA"/>
</dbReference>
<dbReference type="CDD" id="cd14752">
    <property type="entry name" value="GH31_N"/>
    <property type="match status" value="1"/>
</dbReference>
<proteinExistence type="inferred from homology"/>
<evidence type="ECO:0000313" key="6">
    <source>
        <dbReference type="Proteomes" id="UP000783796"/>
    </source>
</evidence>
<evidence type="ECO:0008006" key="7">
    <source>
        <dbReference type="Google" id="ProtNLM"/>
    </source>
</evidence>
<dbReference type="Pfam" id="PF01055">
    <property type="entry name" value="Glyco_hydro_31_2nd"/>
    <property type="match status" value="1"/>
</dbReference>
<dbReference type="InterPro" id="IPR000322">
    <property type="entry name" value="Glyco_hydro_31_TIM"/>
</dbReference>
<dbReference type="GO" id="GO:0030246">
    <property type="term" value="F:carbohydrate binding"/>
    <property type="evidence" value="ECO:0007669"/>
    <property type="project" value="InterPro"/>
</dbReference>
<evidence type="ECO:0000313" key="5">
    <source>
        <dbReference type="EMBL" id="MBU3837651.1"/>
    </source>
</evidence>
<sequence>MADNAVRIVKKVGEVYELPEMVYVEGKSVRFKSVKRNGKDIIILKKLVIEVSENTITFLSPDGRLLLKEKEHNISPSQIQNGRTYISMQGFHSPEDEHLYGLGQFQDNNLDVRGLTRRLTQVNTQISIPFIMSNKGYGLLWNNYGLTDFNPCDDYEDMKPKAGEGHATTVNVTSTTGGVTEVRHSNIFTAELDIKESGRYSLMLDVGSRMARKHNLVIDGSTVIDMNNLWLPPTTSAIVELSEGRHKLVSELTKEDSPKVYYRKVDNTTVFSSPVSNGIDYTFFAGTPDEVITSYREVTGGIPMMPLWALGYIHCRERFHSQSELLDVANRFRKESLPVDMIVQDWQYWGKYGWNAMRFDEEFYPSPAEMTDSLHKMDMKFMLSIWSKIDPSSYLGKDFSQKGYYINDTQ</sequence>
<comment type="similarity">
    <text evidence="1 2">Belongs to the glycosyl hydrolase 31 family.</text>
</comment>
<dbReference type="GO" id="GO:0004553">
    <property type="term" value="F:hydrolase activity, hydrolyzing O-glycosyl compounds"/>
    <property type="evidence" value="ECO:0007669"/>
    <property type="project" value="InterPro"/>
</dbReference>
<dbReference type="Gene3D" id="3.20.20.80">
    <property type="entry name" value="Glycosidases"/>
    <property type="match status" value="1"/>
</dbReference>
<reference evidence="5" key="1">
    <citation type="journal article" date="2021" name="PeerJ">
        <title>Extensive microbial diversity within the chicken gut microbiome revealed by metagenomics and culture.</title>
        <authorList>
            <person name="Gilroy R."/>
            <person name="Ravi A."/>
            <person name="Getino M."/>
            <person name="Pursley I."/>
            <person name="Horton D.L."/>
            <person name="Alikhan N.F."/>
            <person name="Baker D."/>
            <person name="Gharbi K."/>
            <person name="Hall N."/>
            <person name="Watson M."/>
            <person name="Adriaenssens E.M."/>
            <person name="Foster-Nyarko E."/>
            <person name="Jarju S."/>
            <person name="Secka A."/>
            <person name="Antonio M."/>
            <person name="Oren A."/>
            <person name="Chaudhuri R.R."/>
            <person name="La Ragione R."/>
            <person name="Hildebrand F."/>
            <person name="Pallen M.J."/>
        </authorList>
    </citation>
    <scope>NUCLEOTIDE SEQUENCE</scope>
    <source>
        <strain evidence="5">G4-2901</strain>
    </source>
</reference>
<dbReference type="Gene3D" id="2.60.40.1760">
    <property type="entry name" value="glycosyl hydrolase (family 31)"/>
    <property type="match status" value="1"/>
</dbReference>
<dbReference type="Pfam" id="PF13802">
    <property type="entry name" value="Gal_mutarotas_2"/>
    <property type="match status" value="1"/>
</dbReference>
<dbReference type="AlphaFoldDB" id="A0A948TAW2"/>
<organism evidence="5 6">
    <name type="scientific">Candidatus Phocaeicola faecigallinarum</name>
    <dbReference type="NCBI Taxonomy" id="2838732"/>
    <lineage>
        <taxon>Bacteria</taxon>
        <taxon>Pseudomonadati</taxon>
        <taxon>Bacteroidota</taxon>
        <taxon>Bacteroidia</taxon>
        <taxon>Bacteroidales</taxon>
        <taxon>Bacteroidaceae</taxon>
        <taxon>Phocaeicola</taxon>
    </lineage>
</organism>
<accession>A0A948TAW2</accession>
<evidence type="ECO:0000259" key="3">
    <source>
        <dbReference type="Pfam" id="PF01055"/>
    </source>
</evidence>
<dbReference type="InterPro" id="IPR051816">
    <property type="entry name" value="Glycosyl_Hydrolase_31"/>
</dbReference>
<dbReference type="GO" id="GO:0005975">
    <property type="term" value="P:carbohydrate metabolic process"/>
    <property type="evidence" value="ECO:0007669"/>
    <property type="project" value="InterPro"/>
</dbReference>
<keyword evidence="2" id="KW-0378">Hydrolase</keyword>
<reference evidence="5" key="2">
    <citation type="submission" date="2021-04" db="EMBL/GenBank/DDBJ databases">
        <authorList>
            <person name="Gilroy R."/>
        </authorList>
    </citation>
    <scope>NUCLEOTIDE SEQUENCE</scope>
    <source>
        <strain evidence="5">G4-2901</strain>
    </source>
</reference>
<dbReference type="PANTHER" id="PTHR43863:SF2">
    <property type="entry name" value="MALTASE-GLUCOAMYLASE"/>
    <property type="match status" value="1"/>
</dbReference>
<dbReference type="InterPro" id="IPR011013">
    <property type="entry name" value="Gal_mutarotase_sf_dom"/>
</dbReference>
<dbReference type="InterPro" id="IPR025887">
    <property type="entry name" value="Glyco_hydro_31_N_dom"/>
</dbReference>
<keyword evidence="2" id="KW-0326">Glycosidase</keyword>
<evidence type="ECO:0000259" key="4">
    <source>
        <dbReference type="Pfam" id="PF13802"/>
    </source>
</evidence>
<evidence type="ECO:0000256" key="2">
    <source>
        <dbReference type="RuleBase" id="RU361185"/>
    </source>
</evidence>
<dbReference type="SUPFAM" id="SSF51445">
    <property type="entry name" value="(Trans)glycosidases"/>
    <property type="match status" value="1"/>
</dbReference>
<evidence type="ECO:0000256" key="1">
    <source>
        <dbReference type="ARBA" id="ARBA00007806"/>
    </source>
</evidence>
<comment type="caution">
    <text evidence="5">The sequence shown here is derived from an EMBL/GenBank/DDBJ whole genome shotgun (WGS) entry which is preliminary data.</text>
</comment>
<feature type="domain" description="Glycoside hydrolase family 31 TIM barrel" evidence="3">
    <location>
        <begin position="303"/>
        <end position="408"/>
    </location>
</feature>
<dbReference type="Proteomes" id="UP000783796">
    <property type="component" value="Unassembled WGS sequence"/>
</dbReference>